<reference evidence="5 6" key="1">
    <citation type="submission" date="2022-07" db="EMBL/GenBank/DDBJ databases">
        <title>Genome-wide signatures of adaptation to extreme environments.</title>
        <authorList>
            <person name="Cho C.H."/>
            <person name="Yoon H.S."/>
        </authorList>
    </citation>
    <scope>NUCLEOTIDE SEQUENCE [LARGE SCALE GENOMIC DNA]</scope>
    <source>
        <strain evidence="5 6">DBV 063 E5</strain>
    </source>
</reference>
<dbReference type="PANTHER" id="PTHR12858:SF1">
    <property type="entry name" value="PRE-RRNA-PROCESSING PROTEIN TSR1 HOMOLOG"/>
    <property type="match status" value="1"/>
</dbReference>
<evidence type="ECO:0000259" key="4">
    <source>
        <dbReference type="SMART" id="SM01362"/>
    </source>
</evidence>
<dbReference type="GO" id="GO:0030688">
    <property type="term" value="C:preribosome, small subunit precursor"/>
    <property type="evidence" value="ECO:0007669"/>
    <property type="project" value="TreeGrafter"/>
</dbReference>
<dbReference type="GO" id="GO:0003924">
    <property type="term" value="F:GTPase activity"/>
    <property type="evidence" value="ECO:0007669"/>
    <property type="project" value="TreeGrafter"/>
</dbReference>
<dbReference type="GO" id="GO:0000479">
    <property type="term" value="P:endonucleolytic cleavage of tricistronic rRNA transcript (SSU-rRNA, 5.8S rRNA, LSU-rRNA)"/>
    <property type="evidence" value="ECO:0007669"/>
    <property type="project" value="TreeGrafter"/>
</dbReference>
<evidence type="ECO:0000313" key="5">
    <source>
        <dbReference type="EMBL" id="KAK4538722.1"/>
    </source>
</evidence>
<dbReference type="GO" id="GO:0005525">
    <property type="term" value="F:GTP binding"/>
    <property type="evidence" value="ECO:0007669"/>
    <property type="project" value="TreeGrafter"/>
</dbReference>
<dbReference type="InterPro" id="IPR039761">
    <property type="entry name" value="Bms1/Tsr1"/>
</dbReference>
<dbReference type="EMBL" id="JANCYW010000019">
    <property type="protein sequence ID" value="KAK4538722.1"/>
    <property type="molecule type" value="Genomic_DNA"/>
</dbReference>
<sequence>MPTEGHRHRATSIYKQCNKRFKGNGGRRDRGRVAATPGHSSGPVRATAPRPVRAALAKQARAVQQQRVQDEKRGRYGLAPQLVLVLGVTAAVDAREVLPLLAAGGVEAEWQRSEEGGYVRCLVGVPSARPHRRVGLLALARDAPIEAVLDALKVVDTVLLAHAEGERMDTVGERCCALLRAQGLPTAVGVAVPGNAMEEVPTANDRQRPSAHALQHRSPYRQWARQLAEASILGPDDKPVRVWPVHSAAQATAVLQYLGQCKVRLVKWRAYRPYLLVEKVAWQPPTEVDGHPSGGMVQLSGWLRGAATSVDRLLHLTGIGTYRVRHLTTWAPPPPGLHGMPVETPSCTSSGNGRCAEPLDSEAEPEASDMESATSEERAGVPVTEAYPREWPERHPDGSLEAGDDSDSDTTEKDDMDAAPLSELQRRAHDEMLFPDEVDTPHDRPARERFARYRGLQSLRKSPWSAHDHLPREYGRIHRFENIRATRKAVLAEAESGEARPHTWVTFTIERVEAPEAACLRGHQWPLVATSLLPHENRRTVVHCRVQRAGGASPVIRSGARLCFHIGYRRFVGRALFSEDNAKCDKHLLERFLQPGRWSVASLYAHNMYPPAPVVLTAAEAPERLLASGTLLGADTDRLILRRVVLTGAPMRTHKHRATVRRMFHNPEDVKWFRPVELWTKYGRTGHIVEPLGTHGAFKAVFDGVIHQHDTVCMSLYRRVFPPPWDDSAGEDESDHESAGVS</sequence>
<dbReference type="GO" id="GO:0000462">
    <property type="term" value="P:maturation of SSU-rRNA from tricistronic rRNA transcript (SSU-rRNA, 5.8S rRNA, LSU-rRNA)"/>
    <property type="evidence" value="ECO:0007669"/>
    <property type="project" value="TreeGrafter"/>
</dbReference>
<evidence type="ECO:0000313" key="6">
    <source>
        <dbReference type="Proteomes" id="UP001301350"/>
    </source>
</evidence>
<dbReference type="AlphaFoldDB" id="A0AAV9J2B9"/>
<feature type="compositionally biased region" description="Basic and acidic residues" evidence="2">
    <location>
        <begin position="387"/>
        <end position="398"/>
    </location>
</feature>
<dbReference type="SMART" id="SM01362">
    <property type="entry name" value="DUF663"/>
    <property type="match status" value="1"/>
</dbReference>
<proteinExistence type="inferred from homology"/>
<accession>A0AAV9J2B9</accession>
<evidence type="ECO:0000259" key="3">
    <source>
        <dbReference type="SMART" id="SM00785"/>
    </source>
</evidence>
<dbReference type="GO" id="GO:0034511">
    <property type="term" value="F:U3 snoRNA binding"/>
    <property type="evidence" value="ECO:0007669"/>
    <property type="project" value="TreeGrafter"/>
</dbReference>
<name>A0AAV9J2B9_CYACA</name>
<dbReference type="InterPro" id="IPR012948">
    <property type="entry name" value="AARP2CN"/>
</dbReference>
<feature type="region of interest" description="Disordered" evidence="2">
    <location>
        <begin position="20"/>
        <end position="50"/>
    </location>
</feature>
<gene>
    <name evidence="5" type="ORF">CDCA_CDCA19G4747</name>
</gene>
<evidence type="ECO:0000256" key="1">
    <source>
        <dbReference type="ARBA" id="ARBA00038288"/>
    </source>
</evidence>
<dbReference type="Pfam" id="PF08142">
    <property type="entry name" value="AARP2CN"/>
    <property type="match status" value="1"/>
</dbReference>
<feature type="compositionally biased region" description="Acidic residues" evidence="2">
    <location>
        <begin position="359"/>
        <end position="369"/>
    </location>
</feature>
<dbReference type="InterPro" id="IPR007034">
    <property type="entry name" value="BMS1_TSR1_C"/>
</dbReference>
<keyword evidence="6" id="KW-1185">Reference proteome</keyword>
<comment type="similarity">
    <text evidence="1">Belongs to the TRAFAC class translation factor GTPase superfamily. Bms1-like GTPase family. TSR1 subfamily.</text>
</comment>
<dbReference type="GO" id="GO:0005634">
    <property type="term" value="C:nucleus"/>
    <property type="evidence" value="ECO:0007669"/>
    <property type="project" value="InterPro"/>
</dbReference>
<dbReference type="PANTHER" id="PTHR12858">
    <property type="entry name" value="RIBOSOME BIOGENESIS PROTEIN"/>
    <property type="match status" value="1"/>
</dbReference>
<dbReference type="SMART" id="SM00785">
    <property type="entry name" value="AARP2CN"/>
    <property type="match status" value="1"/>
</dbReference>
<evidence type="ECO:0000256" key="2">
    <source>
        <dbReference type="SAM" id="MobiDB-lite"/>
    </source>
</evidence>
<feature type="compositionally biased region" description="Acidic residues" evidence="2">
    <location>
        <begin position="402"/>
        <end position="417"/>
    </location>
</feature>
<comment type="caution">
    <text evidence="5">The sequence shown here is derived from an EMBL/GenBank/DDBJ whole genome shotgun (WGS) entry which is preliminary data.</text>
</comment>
<feature type="domain" description="AARP2CN" evidence="3">
    <location>
        <begin position="250"/>
        <end position="334"/>
    </location>
</feature>
<organism evidence="5 6">
    <name type="scientific">Cyanidium caldarium</name>
    <name type="common">Red alga</name>
    <dbReference type="NCBI Taxonomy" id="2771"/>
    <lineage>
        <taxon>Eukaryota</taxon>
        <taxon>Rhodophyta</taxon>
        <taxon>Bangiophyceae</taxon>
        <taxon>Cyanidiales</taxon>
        <taxon>Cyanidiaceae</taxon>
        <taxon>Cyanidium</taxon>
    </lineage>
</organism>
<feature type="region of interest" description="Disordered" evidence="2">
    <location>
        <begin position="332"/>
        <end position="420"/>
    </location>
</feature>
<dbReference type="Proteomes" id="UP001301350">
    <property type="component" value="Unassembled WGS sequence"/>
</dbReference>
<protein>
    <submittedName>
        <fullName evidence="5">Uncharacterized protein</fullName>
    </submittedName>
</protein>
<dbReference type="Pfam" id="PF04950">
    <property type="entry name" value="RIBIOP_C"/>
    <property type="match status" value="1"/>
</dbReference>
<feature type="domain" description="Ribosome biogenesis protein BMS1/TSR1 C-terminal" evidence="4">
    <location>
        <begin position="437"/>
        <end position="720"/>
    </location>
</feature>